<feature type="compositionally biased region" description="Acidic residues" evidence="1">
    <location>
        <begin position="52"/>
        <end position="76"/>
    </location>
</feature>
<sequence>MDWTLQRQHHDMTAFFRGVNYVPPPFDSTFLGQNYEGEDEEDNSYAPSSSPDEADFEDAVDEDPMDVEDDEEDDDSYAPSFSNSCIKIYRRRTHDRFTLKRLRLDAIESKIFHFQVSDVISVTQSKNGKGHSLTISSCTAVWLIEALNHPPLAREGWNITRYEDQSATKFSWESNSFGSFVKISSGNEKNLKHLFIPVGFNSEGIKLFVNTLIEVDFETGTRLVDEGWKCSSNCLPTGMLEEESKESGYKHLVDSLMEKELEHRKHIPDEVPHIDQESLKIIDQVIRDNRNLFRRSVANKRFFESLNKGEIISFSGEAIMVTRESMKSSEFIDAATFQGAKYPVFLAYAKQDMQAVLNHLCGVQE</sequence>
<evidence type="ECO:0000313" key="3">
    <source>
        <dbReference type="Proteomes" id="UP000595140"/>
    </source>
</evidence>
<organism evidence="2 3">
    <name type="scientific">Cuscuta campestris</name>
    <dbReference type="NCBI Taxonomy" id="132261"/>
    <lineage>
        <taxon>Eukaryota</taxon>
        <taxon>Viridiplantae</taxon>
        <taxon>Streptophyta</taxon>
        <taxon>Embryophyta</taxon>
        <taxon>Tracheophyta</taxon>
        <taxon>Spermatophyta</taxon>
        <taxon>Magnoliopsida</taxon>
        <taxon>eudicotyledons</taxon>
        <taxon>Gunneridae</taxon>
        <taxon>Pentapetalae</taxon>
        <taxon>asterids</taxon>
        <taxon>lamiids</taxon>
        <taxon>Solanales</taxon>
        <taxon>Convolvulaceae</taxon>
        <taxon>Cuscuteae</taxon>
        <taxon>Cuscuta</taxon>
        <taxon>Cuscuta subgen. Grammica</taxon>
        <taxon>Cuscuta sect. Cleistogrammica</taxon>
    </lineage>
</organism>
<dbReference type="Proteomes" id="UP000595140">
    <property type="component" value="Unassembled WGS sequence"/>
</dbReference>
<dbReference type="AlphaFoldDB" id="A0A484LUN7"/>
<dbReference type="EMBL" id="OOIL02002111">
    <property type="protein sequence ID" value="VFQ80233.1"/>
    <property type="molecule type" value="Genomic_DNA"/>
</dbReference>
<evidence type="ECO:0000313" key="2">
    <source>
        <dbReference type="EMBL" id="VFQ80233.1"/>
    </source>
</evidence>
<evidence type="ECO:0000256" key="1">
    <source>
        <dbReference type="SAM" id="MobiDB-lite"/>
    </source>
</evidence>
<feature type="region of interest" description="Disordered" evidence="1">
    <location>
        <begin position="29"/>
        <end position="78"/>
    </location>
</feature>
<proteinExistence type="predicted"/>
<keyword evidence="3" id="KW-1185">Reference proteome</keyword>
<gene>
    <name evidence="2" type="ORF">CCAM_LOCUS22009</name>
</gene>
<reference evidence="2 3" key="1">
    <citation type="submission" date="2018-04" db="EMBL/GenBank/DDBJ databases">
        <authorList>
            <person name="Vogel A."/>
        </authorList>
    </citation>
    <scope>NUCLEOTIDE SEQUENCE [LARGE SCALE GENOMIC DNA]</scope>
</reference>
<dbReference type="OrthoDB" id="1329310at2759"/>
<name>A0A484LUN7_9ASTE</name>
<accession>A0A484LUN7</accession>
<protein>
    <submittedName>
        <fullName evidence="2">Uncharacterized protein</fullName>
    </submittedName>
</protein>